<dbReference type="Proteomes" id="UP000186917">
    <property type="component" value="Unassembled WGS sequence"/>
</dbReference>
<sequence>MYKSIEIIFPFAENQKANIVFVTKLFVSLREISLEEGRNESLKFLEKNDLVIPISEVNLAEIESYLQSFGYKYRVVHKTLPE</sequence>
<dbReference type="OrthoDB" id="686375at2"/>
<evidence type="ECO:0000313" key="2">
    <source>
        <dbReference type="Proteomes" id="UP000186917"/>
    </source>
</evidence>
<dbReference type="AlphaFoldDB" id="A0A1N7QQH6"/>
<dbReference type="STRING" id="477680.SAMN05421788_106231"/>
<dbReference type="RefSeq" id="WP_144264088.1">
    <property type="nucleotide sequence ID" value="NZ_AP017422.1"/>
</dbReference>
<gene>
    <name evidence="1" type="ORF">SAMN05421788_106231</name>
</gene>
<organism evidence="1 2">
    <name type="scientific">Filimonas lacunae</name>
    <dbReference type="NCBI Taxonomy" id="477680"/>
    <lineage>
        <taxon>Bacteria</taxon>
        <taxon>Pseudomonadati</taxon>
        <taxon>Bacteroidota</taxon>
        <taxon>Chitinophagia</taxon>
        <taxon>Chitinophagales</taxon>
        <taxon>Chitinophagaceae</taxon>
        <taxon>Filimonas</taxon>
    </lineage>
</organism>
<evidence type="ECO:0000313" key="1">
    <source>
        <dbReference type="EMBL" id="SIT25048.1"/>
    </source>
</evidence>
<reference evidence="2" key="1">
    <citation type="submission" date="2017-01" db="EMBL/GenBank/DDBJ databases">
        <authorList>
            <person name="Varghese N."/>
            <person name="Submissions S."/>
        </authorList>
    </citation>
    <scope>NUCLEOTIDE SEQUENCE [LARGE SCALE GENOMIC DNA]</scope>
    <source>
        <strain evidence="2">DSM 21054</strain>
    </source>
</reference>
<name>A0A1N7QQH6_9BACT</name>
<protein>
    <submittedName>
        <fullName evidence="1">Uncharacterized protein</fullName>
    </submittedName>
</protein>
<accession>A0A1N7QQH6</accession>
<dbReference type="EMBL" id="FTOR01000006">
    <property type="protein sequence ID" value="SIT25048.1"/>
    <property type="molecule type" value="Genomic_DNA"/>
</dbReference>
<keyword evidence="2" id="KW-1185">Reference proteome</keyword>
<proteinExistence type="predicted"/>